<accession>A0A2W1J9G7</accession>
<organism evidence="1 2">
    <name type="scientific">Acaryochloris thomasi RCC1774</name>
    <dbReference type="NCBI Taxonomy" id="1764569"/>
    <lineage>
        <taxon>Bacteria</taxon>
        <taxon>Bacillati</taxon>
        <taxon>Cyanobacteriota</taxon>
        <taxon>Cyanophyceae</taxon>
        <taxon>Acaryochloridales</taxon>
        <taxon>Acaryochloridaceae</taxon>
        <taxon>Acaryochloris</taxon>
        <taxon>Acaryochloris thomasi</taxon>
    </lineage>
</organism>
<proteinExistence type="predicted"/>
<evidence type="ECO:0000313" key="1">
    <source>
        <dbReference type="EMBL" id="PZD70899.1"/>
    </source>
</evidence>
<evidence type="ECO:0008006" key="3">
    <source>
        <dbReference type="Google" id="ProtNLM"/>
    </source>
</evidence>
<dbReference type="CDD" id="cd06464">
    <property type="entry name" value="ACD_sHsps-like"/>
    <property type="match status" value="1"/>
</dbReference>
<dbReference type="InterPro" id="IPR008978">
    <property type="entry name" value="HSP20-like_chaperone"/>
</dbReference>
<sequence length="39" mass="4285">MPSPIQPDHVEAEYDKGVFNLTLPEADQEEKKSVKGAVS</sequence>
<dbReference type="AlphaFoldDB" id="A0A2W1J9G7"/>
<dbReference type="EMBL" id="PQWO01000025">
    <property type="protein sequence ID" value="PZD70899.1"/>
    <property type="molecule type" value="Genomic_DNA"/>
</dbReference>
<comment type="caution">
    <text evidence="1">The sequence shown here is derived from an EMBL/GenBank/DDBJ whole genome shotgun (WGS) entry which is preliminary data.</text>
</comment>
<name>A0A2W1J9G7_9CYAN</name>
<gene>
    <name evidence="1" type="ORF">C1752_08674</name>
</gene>
<protein>
    <recommendedName>
        <fullName evidence="3">Hsp20/alpha crystallin family protein</fullName>
    </recommendedName>
</protein>
<dbReference type="Proteomes" id="UP000248857">
    <property type="component" value="Unassembled WGS sequence"/>
</dbReference>
<dbReference type="SUPFAM" id="SSF49764">
    <property type="entry name" value="HSP20-like chaperones"/>
    <property type="match status" value="1"/>
</dbReference>
<keyword evidence="2" id="KW-1185">Reference proteome</keyword>
<reference evidence="1 2" key="1">
    <citation type="journal article" date="2018" name="Sci. Rep.">
        <title>A novel species of the marine cyanobacterium Acaryochloris with a unique pigment content and lifestyle.</title>
        <authorList>
            <person name="Partensky F."/>
            <person name="Six C."/>
            <person name="Ratin M."/>
            <person name="Garczarek L."/>
            <person name="Vaulot D."/>
            <person name="Probert I."/>
            <person name="Calteau A."/>
            <person name="Gourvil P."/>
            <person name="Marie D."/>
            <person name="Grebert T."/>
            <person name="Bouchier C."/>
            <person name="Le Panse S."/>
            <person name="Gachenot M."/>
            <person name="Rodriguez F."/>
            <person name="Garrido J.L."/>
        </authorList>
    </citation>
    <scope>NUCLEOTIDE SEQUENCE [LARGE SCALE GENOMIC DNA]</scope>
    <source>
        <strain evidence="1 2">RCC1774</strain>
    </source>
</reference>
<evidence type="ECO:0000313" key="2">
    <source>
        <dbReference type="Proteomes" id="UP000248857"/>
    </source>
</evidence>